<dbReference type="EMBL" id="GL996502">
    <property type="protein sequence ID" value="EGW32480.1"/>
    <property type="molecule type" value="Genomic_DNA"/>
</dbReference>
<feature type="compositionally biased region" description="Polar residues" evidence="1">
    <location>
        <begin position="159"/>
        <end position="178"/>
    </location>
</feature>
<feature type="transmembrane region" description="Helical" evidence="2">
    <location>
        <begin position="13"/>
        <end position="32"/>
    </location>
</feature>
<dbReference type="Proteomes" id="UP000000709">
    <property type="component" value="Unassembled WGS sequence"/>
</dbReference>
<organism evidence="4">
    <name type="scientific">Spathaspora passalidarum (strain NRRL Y-27907 / 11-Y1)</name>
    <dbReference type="NCBI Taxonomy" id="619300"/>
    <lineage>
        <taxon>Eukaryota</taxon>
        <taxon>Fungi</taxon>
        <taxon>Dikarya</taxon>
        <taxon>Ascomycota</taxon>
        <taxon>Saccharomycotina</taxon>
        <taxon>Pichiomycetes</taxon>
        <taxon>Debaryomycetaceae</taxon>
        <taxon>Spathaspora</taxon>
    </lineage>
</organism>
<dbReference type="RefSeq" id="XP_007375756.1">
    <property type="nucleotide sequence ID" value="XM_007375694.1"/>
</dbReference>
<name>G3AN97_SPAPN</name>
<sequence>MFSKKNKSVIDKVQLFLIISIKLFMTGLKLIVPLTKYVYHKFQHNQFYLLNSKNADKLIDYILKLMNYLDTKLNNNEDIIDKISQHDYIKSEEQMEQIYKDFTNYAGELFDPSKVMDKYISKDDSIKKGMVEFFINRMSREDKSSYEKNPKYNMYYSGRSKNPTPRSTTPKPNTSRNSHLFDRRGNSTSGSETSSVSGYKSCASYA</sequence>
<keyword evidence="2" id="KW-0472">Membrane</keyword>
<accession>G3AN97</accession>
<dbReference type="GeneID" id="18873945"/>
<dbReference type="eggNOG" id="ENOG502REVP">
    <property type="taxonomic scope" value="Eukaryota"/>
</dbReference>
<gene>
    <name evidence="3" type="ORF">SPAPADRAFT_61546</name>
</gene>
<evidence type="ECO:0000313" key="4">
    <source>
        <dbReference type="Proteomes" id="UP000000709"/>
    </source>
</evidence>
<proteinExistence type="predicted"/>
<evidence type="ECO:0000313" key="3">
    <source>
        <dbReference type="EMBL" id="EGW32480.1"/>
    </source>
</evidence>
<keyword evidence="2" id="KW-0812">Transmembrane</keyword>
<evidence type="ECO:0000256" key="2">
    <source>
        <dbReference type="SAM" id="Phobius"/>
    </source>
</evidence>
<keyword evidence="4" id="KW-1185">Reference proteome</keyword>
<feature type="compositionally biased region" description="Low complexity" evidence="1">
    <location>
        <begin position="187"/>
        <end position="206"/>
    </location>
</feature>
<reference evidence="3 4" key="1">
    <citation type="journal article" date="2011" name="Proc. Natl. Acad. Sci. U.S.A.">
        <title>Comparative genomics of xylose-fermenting fungi for enhanced biofuel production.</title>
        <authorList>
            <person name="Wohlbach D.J."/>
            <person name="Kuo A."/>
            <person name="Sato T.K."/>
            <person name="Potts K.M."/>
            <person name="Salamov A.A."/>
            <person name="LaButti K.M."/>
            <person name="Sun H."/>
            <person name="Clum A."/>
            <person name="Pangilinan J.L."/>
            <person name="Lindquist E.A."/>
            <person name="Lucas S."/>
            <person name="Lapidus A."/>
            <person name="Jin M."/>
            <person name="Gunawan C."/>
            <person name="Balan V."/>
            <person name="Dale B.E."/>
            <person name="Jeffries T.W."/>
            <person name="Zinkel R."/>
            <person name="Barry K.W."/>
            <person name="Grigoriev I.V."/>
            <person name="Gasch A.P."/>
        </authorList>
    </citation>
    <scope>NUCLEOTIDE SEQUENCE [LARGE SCALE GENOMIC DNA]</scope>
    <source>
        <strain evidence="4">NRRL Y-27907 / 11-Y1</strain>
    </source>
</reference>
<feature type="region of interest" description="Disordered" evidence="1">
    <location>
        <begin position="145"/>
        <end position="206"/>
    </location>
</feature>
<dbReference type="OrthoDB" id="4020218at2759"/>
<dbReference type="HOGENOM" id="CLU_1332668_0_0_1"/>
<protein>
    <submittedName>
        <fullName evidence="3">Uncharacterized protein</fullName>
    </submittedName>
</protein>
<dbReference type="KEGG" id="spaa:SPAPADRAFT_61546"/>
<dbReference type="InParanoid" id="G3AN97"/>
<evidence type="ECO:0000256" key="1">
    <source>
        <dbReference type="SAM" id="MobiDB-lite"/>
    </source>
</evidence>
<dbReference type="AlphaFoldDB" id="G3AN97"/>
<keyword evidence="2" id="KW-1133">Transmembrane helix</keyword>